<proteinExistence type="predicted"/>
<dbReference type="Proteomes" id="UP000003009">
    <property type="component" value="Unassembled WGS sequence"/>
</dbReference>
<dbReference type="Pfam" id="PF06048">
    <property type="entry name" value="DUF927"/>
    <property type="match status" value="1"/>
</dbReference>
<organism evidence="2 3">
    <name type="scientific">Kingella oralis ATCC 51147</name>
    <dbReference type="NCBI Taxonomy" id="629741"/>
    <lineage>
        <taxon>Bacteria</taxon>
        <taxon>Pseudomonadati</taxon>
        <taxon>Pseudomonadota</taxon>
        <taxon>Betaproteobacteria</taxon>
        <taxon>Neisseriales</taxon>
        <taxon>Neisseriaceae</taxon>
        <taxon>Kingella</taxon>
    </lineage>
</organism>
<protein>
    <recommendedName>
        <fullName evidence="1">DUF927 domain-containing protein</fullName>
    </recommendedName>
</protein>
<dbReference type="OrthoDB" id="784829at2"/>
<feature type="domain" description="DUF927" evidence="1">
    <location>
        <begin position="22"/>
        <end position="301"/>
    </location>
</feature>
<dbReference type="InterPro" id="IPR009270">
    <property type="entry name" value="DUF927"/>
</dbReference>
<gene>
    <name evidence="2" type="ORF">GCWU000324_02001</name>
</gene>
<dbReference type="AlphaFoldDB" id="C4GIX9"/>
<dbReference type="HOGENOM" id="CLU_005630_2_1_4"/>
<dbReference type="STRING" id="629741.GCWU000324_02001"/>
<name>C4GIX9_9NEIS</name>
<dbReference type="RefSeq" id="WP_003796859.1">
    <property type="nucleotide sequence ID" value="NZ_GG665872.1"/>
</dbReference>
<dbReference type="EMBL" id="ACJW02000003">
    <property type="protein sequence ID" value="EEP67751.1"/>
    <property type="molecule type" value="Genomic_DNA"/>
</dbReference>
<sequence>MKEMKHYTPAYEPKDYKPQNGFHITPSGIYWREYKAKDEQLEPHDMPLADCMDIVGTGKDASGAYYRIIRYQDANTRKSYTFSLPCEQIGTNTGWQMLQKRGITIFSGRRKRELLADYLQTQGAKTPYTVTNKTGWHGNAYILANGEIIAPNAPIIYNGDTSRAKGYNSAGSLKDWQQHIARYAAGNSRLCLALGTALAAPLLSKIHEAGGGFHIYGNSRDGKTTAALVALSVWGQPESLKMAWKGTGYGFDNIALASNDNLLVLDEIGQAKAHIVSDTAYSVLDGKSKIQGAKEGGNREITDWRILLFSTGEYALDAYMNRHGKEWEAGQAVRLPSIAAGKQYGIYETLHGFPTGAALSDYLLDHMAQQHGTAGRAWLAKIQSLAPETIRAARDSFLPPNLNGQALTVARRFALAAAALELASEITGLPAGVGAAGIQQCFEDWLEENGTGSKEEKQIIANCIDFIQRYSESPRFANWHDYTQTDRDHAGFKRKNVDMAVGEIWVIRPVFANEIAKGKNETQAAAILHQAGFLIPSREKNGKLRYGRKKRGTDGVLYVIALTPYDEPQEA</sequence>
<evidence type="ECO:0000259" key="1">
    <source>
        <dbReference type="Pfam" id="PF06048"/>
    </source>
</evidence>
<evidence type="ECO:0000313" key="3">
    <source>
        <dbReference type="Proteomes" id="UP000003009"/>
    </source>
</evidence>
<comment type="caution">
    <text evidence="2">The sequence shown here is derived from an EMBL/GenBank/DDBJ whole genome shotgun (WGS) entry which is preliminary data.</text>
</comment>
<reference evidence="2" key="1">
    <citation type="submission" date="2009-04" db="EMBL/GenBank/DDBJ databases">
        <authorList>
            <person name="Weinstock G."/>
            <person name="Sodergren E."/>
            <person name="Clifton S."/>
            <person name="Fulton L."/>
            <person name="Fulton B."/>
            <person name="Courtney L."/>
            <person name="Fronick C."/>
            <person name="Harrison M."/>
            <person name="Strong C."/>
            <person name="Farmer C."/>
            <person name="Delahaunty K."/>
            <person name="Markovic C."/>
            <person name="Hall O."/>
            <person name="Minx P."/>
            <person name="Tomlinson C."/>
            <person name="Mitreva M."/>
            <person name="Nelson J."/>
            <person name="Hou S."/>
            <person name="Wollam A."/>
            <person name="Pepin K.H."/>
            <person name="Johnson M."/>
            <person name="Bhonagiri V."/>
            <person name="Nash W.E."/>
            <person name="Warren W."/>
            <person name="Chinwalla A."/>
            <person name="Mardis E.R."/>
            <person name="Wilson R.K."/>
        </authorList>
    </citation>
    <scope>NUCLEOTIDE SEQUENCE [LARGE SCALE GENOMIC DNA]</scope>
    <source>
        <strain evidence="2">ATCC 51147</strain>
    </source>
</reference>
<evidence type="ECO:0000313" key="2">
    <source>
        <dbReference type="EMBL" id="EEP67751.1"/>
    </source>
</evidence>
<accession>C4GIX9</accession>
<dbReference type="GeneID" id="84906034"/>
<keyword evidence="3" id="KW-1185">Reference proteome</keyword>